<sequence>MPTGAGAYSCMAFNLHGSSAGLHSQAPRASLWLGVAPRRVTRTRAMNTDWILSSTSTPYEAHRGKPPSTHPGESGSIRLHERLSSPSLMFSMVSGFARRICFGQRVISSSYPPKSRAKLRAPYSSLPNLKSSH</sequence>
<reference evidence="2 3" key="1">
    <citation type="submission" date="2024-01" db="EMBL/GenBank/DDBJ databases">
        <title>The genomes of 5 underutilized Papilionoideae crops provide insights into root nodulation and disease resistanc.</title>
        <authorList>
            <person name="Jiang F."/>
        </authorList>
    </citation>
    <scope>NUCLEOTIDE SEQUENCE [LARGE SCALE GENOMIC DNA]</scope>
    <source>
        <strain evidence="2">LVBAO_FW01</strain>
        <tissue evidence="2">Leaves</tissue>
    </source>
</reference>
<dbReference type="AlphaFoldDB" id="A0AAN9QP65"/>
<dbReference type="EMBL" id="JAYMYQ010000003">
    <property type="protein sequence ID" value="KAK7345020.1"/>
    <property type="molecule type" value="Genomic_DNA"/>
</dbReference>
<feature type="region of interest" description="Disordered" evidence="1">
    <location>
        <begin position="56"/>
        <end position="77"/>
    </location>
</feature>
<evidence type="ECO:0000313" key="3">
    <source>
        <dbReference type="Proteomes" id="UP001367508"/>
    </source>
</evidence>
<evidence type="ECO:0000256" key="1">
    <source>
        <dbReference type="SAM" id="MobiDB-lite"/>
    </source>
</evidence>
<accession>A0AAN9QP65</accession>
<keyword evidence="3" id="KW-1185">Reference proteome</keyword>
<dbReference type="Proteomes" id="UP001367508">
    <property type="component" value="Unassembled WGS sequence"/>
</dbReference>
<feature type="region of interest" description="Disordered" evidence="1">
    <location>
        <begin position="113"/>
        <end position="133"/>
    </location>
</feature>
<comment type="caution">
    <text evidence="2">The sequence shown here is derived from an EMBL/GenBank/DDBJ whole genome shotgun (WGS) entry which is preliminary data.</text>
</comment>
<evidence type="ECO:0000313" key="2">
    <source>
        <dbReference type="EMBL" id="KAK7345020.1"/>
    </source>
</evidence>
<gene>
    <name evidence="2" type="ORF">VNO77_15375</name>
</gene>
<proteinExistence type="predicted"/>
<organism evidence="2 3">
    <name type="scientific">Canavalia gladiata</name>
    <name type="common">Sword bean</name>
    <name type="synonym">Dolichos gladiatus</name>
    <dbReference type="NCBI Taxonomy" id="3824"/>
    <lineage>
        <taxon>Eukaryota</taxon>
        <taxon>Viridiplantae</taxon>
        <taxon>Streptophyta</taxon>
        <taxon>Embryophyta</taxon>
        <taxon>Tracheophyta</taxon>
        <taxon>Spermatophyta</taxon>
        <taxon>Magnoliopsida</taxon>
        <taxon>eudicotyledons</taxon>
        <taxon>Gunneridae</taxon>
        <taxon>Pentapetalae</taxon>
        <taxon>rosids</taxon>
        <taxon>fabids</taxon>
        <taxon>Fabales</taxon>
        <taxon>Fabaceae</taxon>
        <taxon>Papilionoideae</taxon>
        <taxon>50 kb inversion clade</taxon>
        <taxon>NPAAA clade</taxon>
        <taxon>indigoferoid/millettioid clade</taxon>
        <taxon>Phaseoleae</taxon>
        <taxon>Canavalia</taxon>
    </lineage>
</organism>
<name>A0AAN9QP65_CANGL</name>
<protein>
    <submittedName>
        <fullName evidence="2">Uncharacterized protein</fullName>
    </submittedName>
</protein>